<keyword evidence="1" id="KW-1133">Transmembrane helix</keyword>
<evidence type="ECO:0000256" key="1">
    <source>
        <dbReference type="SAM" id="Phobius"/>
    </source>
</evidence>
<proteinExistence type="predicted"/>
<evidence type="ECO:0000313" key="3">
    <source>
        <dbReference type="Proteomes" id="UP000691718"/>
    </source>
</evidence>
<feature type="transmembrane region" description="Helical" evidence="1">
    <location>
        <begin position="249"/>
        <end position="268"/>
    </location>
</feature>
<dbReference type="EMBL" id="CAJQZP010001568">
    <property type="protein sequence ID" value="CAG5054688.1"/>
    <property type="molecule type" value="Genomic_DNA"/>
</dbReference>
<dbReference type="AlphaFoldDB" id="A0A8S3Y649"/>
<comment type="caution">
    <text evidence="2">The sequence shown here is derived from an EMBL/GenBank/DDBJ whole genome shotgun (WGS) entry which is preliminary data.</text>
</comment>
<sequence>MKPYRYWRVNADKTNSLFVIHVSGGSDMTGHALPETRSVFPQDTRTGEVETGSEAVRDEANMGGTVKASTEINNTTYPTSSLGESSNVGAKKVDGQVGGGEALEAALCQLGPFGSYQRYVLTLLCLPTLLSAMYSFNYVFVAEQVPFRCVVPECEGVGASFGNTSTLALLSPEPCRRYAPLSDAPTCLREDFHLNNTIKCEAFIYENQNTIYAEFGLACREWLRTLVGSVRNAALPLALLLTGYTSDRWGRLTAFCIFSACAGVLGLIKSFSVNYQMYIALEFLEAALGYGFGSAAYVMGVFSPCTLEVSVDESVKRIPPF</sequence>
<accession>A0A8S3Y649</accession>
<organism evidence="2 3">
    <name type="scientific">Parnassius apollo</name>
    <name type="common">Apollo butterfly</name>
    <name type="synonym">Papilio apollo</name>
    <dbReference type="NCBI Taxonomy" id="110799"/>
    <lineage>
        <taxon>Eukaryota</taxon>
        <taxon>Metazoa</taxon>
        <taxon>Ecdysozoa</taxon>
        <taxon>Arthropoda</taxon>
        <taxon>Hexapoda</taxon>
        <taxon>Insecta</taxon>
        <taxon>Pterygota</taxon>
        <taxon>Neoptera</taxon>
        <taxon>Endopterygota</taxon>
        <taxon>Lepidoptera</taxon>
        <taxon>Glossata</taxon>
        <taxon>Ditrysia</taxon>
        <taxon>Papilionoidea</taxon>
        <taxon>Papilionidae</taxon>
        <taxon>Parnassiinae</taxon>
        <taxon>Parnassini</taxon>
        <taxon>Parnassius</taxon>
        <taxon>Parnassius</taxon>
    </lineage>
</organism>
<protein>
    <submittedName>
        <fullName evidence="2">(apollo) hypothetical protein</fullName>
    </submittedName>
</protein>
<keyword evidence="1" id="KW-0472">Membrane</keyword>
<gene>
    <name evidence="2" type="ORF">PAPOLLO_LOCUS26050</name>
</gene>
<dbReference type="OrthoDB" id="2261376at2759"/>
<keyword evidence="1" id="KW-0812">Transmembrane</keyword>
<evidence type="ECO:0000313" key="2">
    <source>
        <dbReference type="EMBL" id="CAG5054688.1"/>
    </source>
</evidence>
<name>A0A8S3Y649_PARAO</name>
<keyword evidence="3" id="KW-1185">Reference proteome</keyword>
<feature type="transmembrane region" description="Helical" evidence="1">
    <location>
        <begin position="119"/>
        <end position="140"/>
    </location>
</feature>
<dbReference type="Proteomes" id="UP000691718">
    <property type="component" value="Unassembled WGS sequence"/>
</dbReference>
<reference evidence="2" key="1">
    <citation type="submission" date="2021-04" db="EMBL/GenBank/DDBJ databases">
        <authorList>
            <person name="Tunstrom K."/>
        </authorList>
    </citation>
    <scope>NUCLEOTIDE SEQUENCE</scope>
</reference>